<accession>A0ABW9LM66</accession>
<protein>
    <submittedName>
        <fullName evidence="1">LuxR family transcriptional regulator</fullName>
    </submittedName>
</protein>
<dbReference type="RefSeq" id="WP_409548147.1">
    <property type="nucleotide sequence ID" value="NZ_JBKBDE010000001.1"/>
</dbReference>
<keyword evidence="2" id="KW-1185">Reference proteome</keyword>
<dbReference type="Proteomes" id="UP001635817">
    <property type="component" value="Unassembled WGS sequence"/>
</dbReference>
<gene>
    <name evidence="1" type="ORF">ACK4CP_01660</name>
</gene>
<comment type="caution">
    <text evidence="1">The sequence shown here is derived from an EMBL/GenBank/DDBJ whole genome shotgun (WGS) entry which is preliminary data.</text>
</comment>
<name>A0ABW9LM66_9MYCO</name>
<reference evidence="1 2" key="1">
    <citation type="submission" date="2024-12" db="EMBL/GenBank/DDBJ databases">
        <title>The coexistence of Mycolicibacterium septicum and Mycolicibacterium nivoides in clinical samples.</title>
        <authorList>
            <person name="Wang C."/>
            <person name="Feng Y."/>
            <person name="Zong Z."/>
        </authorList>
    </citation>
    <scope>NUCLEOTIDE SEQUENCE [LARGE SCALE GENOMIC DNA]</scope>
    <source>
        <strain evidence="1 2">120310</strain>
    </source>
</reference>
<evidence type="ECO:0000313" key="2">
    <source>
        <dbReference type="Proteomes" id="UP001635817"/>
    </source>
</evidence>
<proteinExistence type="predicted"/>
<evidence type="ECO:0000313" key="1">
    <source>
        <dbReference type="EMBL" id="MFN6549083.1"/>
    </source>
</evidence>
<sequence>MNEQDAVDALLSAHADMARLTVELAAARERRRDAARQLVELGRGSSWIAARLGVTPQAVDGFLKYKDRNQRT</sequence>
<organism evidence="1 2">
    <name type="scientific">Mycolicibacterium septicum</name>
    <dbReference type="NCBI Taxonomy" id="98668"/>
    <lineage>
        <taxon>Bacteria</taxon>
        <taxon>Bacillati</taxon>
        <taxon>Actinomycetota</taxon>
        <taxon>Actinomycetes</taxon>
        <taxon>Mycobacteriales</taxon>
        <taxon>Mycobacteriaceae</taxon>
        <taxon>Mycolicibacterium</taxon>
    </lineage>
</organism>
<dbReference type="EMBL" id="JBKBDE010000001">
    <property type="protein sequence ID" value="MFN6549083.1"/>
    <property type="molecule type" value="Genomic_DNA"/>
</dbReference>